<proteinExistence type="predicted"/>
<evidence type="ECO:0008006" key="3">
    <source>
        <dbReference type="Google" id="ProtNLM"/>
    </source>
</evidence>
<protein>
    <recommendedName>
        <fullName evidence="3">F-box domain-containing protein</fullName>
    </recommendedName>
</protein>
<dbReference type="EMBL" id="KN831780">
    <property type="protein sequence ID" value="KIM41401.1"/>
    <property type="molecule type" value="Genomic_DNA"/>
</dbReference>
<reference evidence="2" key="2">
    <citation type="submission" date="2015-01" db="EMBL/GenBank/DDBJ databases">
        <title>Evolutionary Origins and Diversification of the Mycorrhizal Mutualists.</title>
        <authorList>
            <consortium name="DOE Joint Genome Institute"/>
            <consortium name="Mycorrhizal Genomics Consortium"/>
            <person name="Kohler A."/>
            <person name="Kuo A."/>
            <person name="Nagy L.G."/>
            <person name="Floudas D."/>
            <person name="Copeland A."/>
            <person name="Barry K.W."/>
            <person name="Cichocki N."/>
            <person name="Veneault-Fourrey C."/>
            <person name="LaButti K."/>
            <person name="Lindquist E.A."/>
            <person name="Lipzen A."/>
            <person name="Lundell T."/>
            <person name="Morin E."/>
            <person name="Murat C."/>
            <person name="Riley R."/>
            <person name="Ohm R."/>
            <person name="Sun H."/>
            <person name="Tunlid A."/>
            <person name="Henrissat B."/>
            <person name="Grigoriev I.V."/>
            <person name="Hibbett D.S."/>
            <person name="Martin F."/>
        </authorList>
    </citation>
    <scope>NUCLEOTIDE SEQUENCE [LARGE SCALE GENOMIC DNA]</scope>
    <source>
        <strain evidence="2">h7</strain>
    </source>
</reference>
<evidence type="ECO:0000313" key="1">
    <source>
        <dbReference type="EMBL" id="KIM41401.1"/>
    </source>
</evidence>
<accession>A0A0C3CCR6</accession>
<dbReference type="AlphaFoldDB" id="A0A0C3CCR6"/>
<dbReference type="HOGENOM" id="CLU_562642_0_0_1"/>
<organism evidence="1 2">
    <name type="scientific">Hebeloma cylindrosporum</name>
    <dbReference type="NCBI Taxonomy" id="76867"/>
    <lineage>
        <taxon>Eukaryota</taxon>
        <taxon>Fungi</taxon>
        <taxon>Dikarya</taxon>
        <taxon>Basidiomycota</taxon>
        <taxon>Agaricomycotina</taxon>
        <taxon>Agaricomycetes</taxon>
        <taxon>Agaricomycetidae</taxon>
        <taxon>Agaricales</taxon>
        <taxon>Agaricineae</taxon>
        <taxon>Hymenogastraceae</taxon>
        <taxon>Hebeloma</taxon>
    </lineage>
</organism>
<keyword evidence="2" id="KW-1185">Reference proteome</keyword>
<evidence type="ECO:0000313" key="2">
    <source>
        <dbReference type="Proteomes" id="UP000053424"/>
    </source>
</evidence>
<reference evidence="1 2" key="1">
    <citation type="submission" date="2014-04" db="EMBL/GenBank/DDBJ databases">
        <authorList>
            <consortium name="DOE Joint Genome Institute"/>
            <person name="Kuo A."/>
            <person name="Gay G."/>
            <person name="Dore J."/>
            <person name="Kohler A."/>
            <person name="Nagy L.G."/>
            <person name="Floudas D."/>
            <person name="Copeland A."/>
            <person name="Barry K.W."/>
            <person name="Cichocki N."/>
            <person name="Veneault-Fourrey C."/>
            <person name="LaButti K."/>
            <person name="Lindquist E.A."/>
            <person name="Lipzen A."/>
            <person name="Lundell T."/>
            <person name="Morin E."/>
            <person name="Murat C."/>
            <person name="Sun H."/>
            <person name="Tunlid A."/>
            <person name="Henrissat B."/>
            <person name="Grigoriev I.V."/>
            <person name="Hibbett D.S."/>
            <person name="Martin F."/>
            <person name="Nordberg H.P."/>
            <person name="Cantor M.N."/>
            <person name="Hua S.X."/>
        </authorList>
    </citation>
    <scope>NUCLEOTIDE SEQUENCE [LARGE SCALE GENOMIC DNA]</scope>
    <source>
        <strain evidence="2">h7</strain>
    </source>
</reference>
<sequence length="473" mass="53282">MARTSNQPTSSSKAKAISKAKDACAVITSASKRRRTVNHERVASLRDDGSIVVHIERDRKNTNTLSPTPVELKNLFDSTEDLPLDIDFNEFTTFPEPPTLPPKVLEQYFDLILDVLPRWRSLVLWAGYISTESLLKRELPDAPLLETVVLSGLPEWDLPLVCTHLAVCWKNSPRFQRYENRQFHEGTFPTHVPHNPLAWIPLRQLMTLRVDNQMTAQQCIDVLCHAVALEDCAFTNVRGPGAIAPTFVHQSLKSLKLAVNFEDHSQFQPTFLWCIFDVLKAPALQRLSLECDDGWRNDTFLRFIQTSQCQLLALEFVMVPLFEKELTTILLHVPKLQALKIHGDSSQSPQAVSPKILRALTNTTDQPMLCPELVAISLNDDAMEDIRGGSFSLMISSRMGGTPLKVLWLAMKKEDPDHQIDIQHLVQVHKDNPKVLDSVQICEIDAGRWVWDRHVAGILKARENTVASSGSGK</sequence>
<dbReference type="Proteomes" id="UP000053424">
    <property type="component" value="Unassembled WGS sequence"/>
</dbReference>
<dbReference type="OrthoDB" id="3045496at2759"/>
<name>A0A0C3CCR6_HEBCY</name>
<gene>
    <name evidence="1" type="ORF">M413DRAFT_27760</name>
</gene>